<name>A0A2C9WBH1_MANES</name>
<gene>
    <name evidence="1" type="ORF">MANES_02G063100</name>
</gene>
<organism evidence="1">
    <name type="scientific">Manihot esculenta</name>
    <name type="common">Cassava</name>
    <name type="synonym">Jatropha manihot</name>
    <dbReference type="NCBI Taxonomy" id="3983"/>
    <lineage>
        <taxon>Eukaryota</taxon>
        <taxon>Viridiplantae</taxon>
        <taxon>Streptophyta</taxon>
        <taxon>Embryophyta</taxon>
        <taxon>Tracheophyta</taxon>
        <taxon>Spermatophyta</taxon>
        <taxon>Magnoliopsida</taxon>
        <taxon>eudicotyledons</taxon>
        <taxon>Gunneridae</taxon>
        <taxon>Pentapetalae</taxon>
        <taxon>rosids</taxon>
        <taxon>fabids</taxon>
        <taxon>Malpighiales</taxon>
        <taxon>Euphorbiaceae</taxon>
        <taxon>Crotonoideae</taxon>
        <taxon>Manihoteae</taxon>
        <taxon>Manihot</taxon>
    </lineage>
</organism>
<evidence type="ECO:0000313" key="1">
    <source>
        <dbReference type="EMBL" id="OAY57008.1"/>
    </source>
</evidence>
<protein>
    <submittedName>
        <fullName evidence="1">Uncharacterized protein</fullName>
    </submittedName>
</protein>
<reference evidence="1" key="1">
    <citation type="submission" date="2016-02" db="EMBL/GenBank/DDBJ databases">
        <title>WGS assembly of Manihot esculenta.</title>
        <authorList>
            <person name="Bredeson J.V."/>
            <person name="Prochnik S.E."/>
            <person name="Lyons J.B."/>
            <person name="Schmutz J."/>
            <person name="Grimwood J."/>
            <person name="Vrebalov J."/>
            <person name="Bart R.S."/>
            <person name="Amuge T."/>
            <person name="Ferguson M.E."/>
            <person name="Green R."/>
            <person name="Putnam N."/>
            <person name="Stites J."/>
            <person name="Rounsley S."/>
            <person name="Rokhsar D.S."/>
        </authorList>
    </citation>
    <scope>NUCLEOTIDE SEQUENCE [LARGE SCALE GENOMIC DNA]</scope>
    <source>
        <tissue evidence="1">Leaf</tissue>
    </source>
</reference>
<dbReference type="EMBL" id="CM004388">
    <property type="protein sequence ID" value="OAY57008.1"/>
    <property type="molecule type" value="Genomic_DNA"/>
</dbReference>
<proteinExistence type="predicted"/>
<dbReference type="AlphaFoldDB" id="A0A2C9WBH1"/>
<sequence length="73" mass="8509">MATQIAEVSLNLILTSVRIKHCIGFKARRLQHPINKSLKALELIVDQSFLFIFCFYTNRRDGRQLSEDALPYR</sequence>
<accession>A0A2C9WBH1</accession>